<evidence type="ECO:0000313" key="10">
    <source>
        <dbReference type="Proteomes" id="UP000032180"/>
    </source>
</evidence>
<evidence type="ECO:0000256" key="4">
    <source>
        <dbReference type="ARBA" id="ARBA00022840"/>
    </source>
</evidence>
<evidence type="ECO:0000256" key="7">
    <source>
        <dbReference type="SAM" id="SignalP"/>
    </source>
</evidence>
<dbReference type="Proteomes" id="UP000032180">
    <property type="component" value="Chromosome 10"/>
</dbReference>
<evidence type="ECO:0000256" key="6">
    <source>
        <dbReference type="ARBA" id="ARBA00023180"/>
    </source>
</evidence>
<keyword evidence="4" id="KW-0067">ATP-binding</keyword>
<dbReference type="STRING" id="77586.A0A0D9XI62"/>
<reference evidence="9" key="3">
    <citation type="submission" date="2015-04" db="UniProtKB">
        <authorList>
            <consortium name="EnsemblPlants"/>
        </authorList>
    </citation>
    <scope>IDENTIFICATION</scope>
</reference>
<name>A0A0D9XI62_9ORYZ</name>
<feature type="chain" id="PRO_5002349923" description="Protein kinase domain-containing protein" evidence="7">
    <location>
        <begin position="23"/>
        <end position="333"/>
    </location>
</feature>
<keyword evidence="6" id="KW-0325">Glycoprotein</keyword>
<feature type="domain" description="Protein kinase" evidence="8">
    <location>
        <begin position="1"/>
        <end position="326"/>
    </location>
</feature>
<evidence type="ECO:0000259" key="8">
    <source>
        <dbReference type="PROSITE" id="PS50011"/>
    </source>
</evidence>
<dbReference type="Gene3D" id="1.10.510.10">
    <property type="entry name" value="Transferase(Phosphotransferase) domain 1"/>
    <property type="match status" value="1"/>
</dbReference>
<keyword evidence="3" id="KW-0547">Nucleotide-binding</keyword>
<dbReference type="PANTHER" id="PTHR27005">
    <property type="entry name" value="WALL-ASSOCIATED RECEPTOR KINASE-LIKE 21"/>
    <property type="match status" value="1"/>
</dbReference>
<dbReference type="GO" id="GO:0030247">
    <property type="term" value="F:polysaccharide binding"/>
    <property type="evidence" value="ECO:0007669"/>
    <property type="project" value="InterPro"/>
</dbReference>
<evidence type="ECO:0000256" key="1">
    <source>
        <dbReference type="ARBA" id="ARBA00004479"/>
    </source>
</evidence>
<evidence type="ECO:0000256" key="2">
    <source>
        <dbReference type="ARBA" id="ARBA00022729"/>
    </source>
</evidence>
<dbReference type="AlphaFoldDB" id="A0A0D9XI62"/>
<evidence type="ECO:0000313" key="9">
    <source>
        <dbReference type="EnsemblPlants" id="LPERR10G02880.1"/>
    </source>
</evidence>
<dbReference type="Pfam" id="PF13947">
    <property type="entry name" value="GUB_WAK_bind"/>
    <property type="match status" value="1"/>
</dbReference>
<dbReference type="HOGENOM" id="CLU_835128_0_0_1"/>
<dbReference type="PROSITE" id="PS00108">
    <property type="entry name" value="PROTEIN_KINASE_ST"/>
    <property type="match status" value="1"/>
</dbReference>
<keyword evidence="10" id="KW-1185">Reference proteome</keyword>
<dbReference type="InterPro" id="IPR025287">
    <property type="entry name" value="WAK_GUB"/>
</dbReference>
<reference evidence="10" key="2">
    <citation type="submission" date="2013-12" db="EMBL/GenBank/DDBJ databases">
        <authorList>
            <person name="Yu Y."/>
            <person name="Lee S."/>
            <person name="de Baynast K."/>
            <person name="Wissotski M."/>
            <person name="Liu L."/>
            <person name="Talag J."/>
            <person name="Goicoechea J."/>
            <person name="Angelova A."/>
            <person name="Jetty R."/>
            <person name="Kudrna D."/>
            <person name="Golser W."/>
            <person name="Rivera L."/>
            <person name="Zhang J."/>
            <person name="Wing R."/>
        </authorList>
    </citation>
    <scope>NUCLEOTIDE SEQUENCE</scope>
</reference>
<protein>
    <recommendedName>
        <fullName evidence="8">Protein kinase domain-containing protein</fullName>
    </recommendedName>
</protein>
<dbReference type="GO" id="GO:0007166">
    <property type="term" value="P:cell surface receptor signaling pathway"/>
    <property type="evidence" value="ECO:0007669"/>
    <property type="project" value="InterPro"/>
</dbReference>
<comment type="subcellular location">
    <subcellularLocation>
        <location evidence="1">Membrane</location>
        <topology evidence="1">Single-pass type I membrane protein</topology>
    </subcellularLocation>
</comment>
<dbReference type="InterPro" id="IPR045274">
    <property type="entry name" value="WAK-like"/>
</dbReference>
<dbReference type="InterPro" id="IPR000719">
    <property type="entry name" value="Prot_kinase_dom"/>
</dbReference>
<feature type="signal peptide" evidence="7">
    <location>
        <begin position="1"/>
        <end position="22"/>
    </location>
</feature>
<dbReference type="EnsemblPlants" id="LPERR10G02880.1">
    <property type="protein sequence ID" value="LPERR10G02880.1"/>
    <property type="gene ID" value="LPERR10G02880"/>
</dbReference>
<keyword evidence="5" id="KW-1015">Disulfide bond</keyword>
<dbReference type="GO" id="GO:0005886">
    <property type="term" value="C:plasma membrane"/>
    <property type="evidence" value="ECO:0007669"/>
    <property type="project" value="TreeGrafter"/>
</dbReference>
<dbReference type="Gramene" id="LPERR10G02880.1">
    <property type="protein sequence ID" value="LPERR10G02880.1"/>
    <property type="gene ID" value="LPERR10G02880"/>
</dbReference>
<dbReference type="GO" id="GO:0004674">
    <property type="term" value="F:protein serine/threonine kinase activity"/>
    <property type="evidence" value="ECO:0007669"/>
    <property type="project" value="TreeGrafter"/>
</dbReference>
<keyword evidence="2 7" id="KW-0732">Signal</keyword>
<reference evidence="9 10" key="1">
    <citation type="submission" date="2012-08" db="EMBL/GenBank/DDBJ databases">
        <title>Oryza genome evolution.</title>
        <authorList>
            <person name="Wing R.A."/>
        </authorList>
    </citation>
    <scope>NUCLEOTIDE SEQUENCE</scope>
</reference>
<dbReference type="GO" id="GO:0005524">
    <property type="term" value="F:ATP binding"/>
    <property type="evidence" value="ECO:0007669"/>
    <property type="project" value="UniProtKB-KW"/>
</dbReference>
<dbReference type="Pfam" id="PF00069">
    <property type="entry name" value="Pkinase"/>
    <property type="match status" value="1"/>
</dbReference>
<dbReference type="InterPro" id="IPR008271">
    <property type="entry name" value="Ser/Thr_kinase_AS"/>
</dbReference>
<evidence type="ECO:0000256" key="5">
    <source>
        <dbReference type="ARBA" id="ARBA00023157"/>
    </source>
</evidence>
<evidence type="ECO:0000256" key="3">
    <source>
        <dbReference type="ARBA" id="ARBA00022741"/>
    </source>
</evidence>
<proteinExistence type="predicted"/>
<dbReference type="SUPFAM" id="SSF56112">
    <property type="entry name" value="Protein kinase-like (PK-like)"/>
    <property type="match status" value="1"/>
</dbReference>
<accession>A0A0D9XI62</accession>
<dbReference type="FunFam" id="1.10.510.10:FF:000606">
    <property type="entry name" value="Wall-associated receptor kinase 3"/>
    <property type="match status" value="1"/>
</dbReference>
<organism evidence="9 10">
    <name type="scientific">Leersia perrieri</name>
    <dbReference type="NCBI Taxonomy" id="77586"/>
    <lineage>
        <taxon>Eukaryota</taxon>
        <taxon>Viridiplantae</taxon>
        <taxon>Streptophyta</taxon>
        <taxon>Embryophyta</taxon>
        <taxon>Tracheophyta</taxon>
        <taxon>Spermatophyta</taxon>
        <taxon>Magnoliopsida</taxon>
        <taxon>Liliopsida</taxon>
        <taxon>Poales</taxon>
        <taxon>Poaceae</taxon>
        <taxon>BOP clade</taxon>
        <taxon>Oryzoideae</taxon>
        <taxon>Oryzeae</taxon>
        <taxon>Oryzinae</taxon>
        <taxon>Leersia</taxon>
    </lineage>
</organism>
<dbReference type="SMART" id="SM00220">
    <property type="entry name" value="S_TKc"/>
    <property type="match status" value="1"/>
</dbReference>
<sequence length="333" mass="37625">MLSWRAKLLLVLLVGGTLLSLAASIDQQVAATETPITLPGCTDKCGNISIPFPFGMKQSRCFLPGFEVTCNDTFSPPRLFLGNYRQHLYNYQEFEEGYYSMTEDDHSFHLSSDKFLFMELISINLKEGVARAYGPVSSDCNLNETYHLPLSLDVRLDIAAESAEGLAYMHSKTTSTILHGDVKPANILLDDNFVPKISDFGISRLIAIDKKQHTDYIIGDKSYMDPVYLQTGLLTKKSDVYSFGVVLLELISRKKATYSDNNSLIRNFLNAQKEKRRATELFDNDITEKAEDLELLDNLVKIAVECLNLDVNQRPEMTDVEERLVILKRSRAR</sequence>
<dbReference type="InterPro" id="IPR011009">
    <property type="entry name" value="Kinase-like_dom_sf"/>
</dbReference>
<dbReference type="PANTHER" id="PTHR27005:SF461">
    <property type="entry name" value="PROTEIN KINASE DOMAIN-CONTAINING PROTEIN"/>
    <property type="match status" value="1"/>
</dbReference>
<dbReference type="PROSITE" id="PS50011">
    <property type="entry name" value="PROTEIN_KINASE_DOM"/>
    <property type="match status" value="1"/>
</dbReference>